<name>A0A183DN89_9BILA</name>
<dbReference type="Proteomes" id="UP000271098">
    <property type="component" value="Unassembled WGS sequence"/>
</dbReference>
<dbReference type="Pfam" id="PF13598">
    <property type="entry name" value="DUF4139"/>
    <property type="match status" value="1"/>
</dbReference>
<evidence type="ECO:0000313" key="4">
    <source>
        <dbReference type="WBParaSite" id="GPUH_0001019301-mRNA-1"/>
    </source>
</evidence>
<reference evidence="2 3" key="2">
    <citation type="submission" date="2018-11" db="EMBL/GenBank/DDBJ databases">
        <authorList>
            <consortium name="Pathogen Informatics"/>
        </authorList>
    </citation>
    <scope>NUCLEOTIDE SEQUENCE [LARGE SCALE GENOMIC DNA]</scope>
</reference>
<dbReference type="EMBL" id="UYRT01077872">
    <property type="protein sequence ID" value="VDN17095.1"/>
    <property type="molecule type" value="Genomic_DNA"/>
</dbReference>
<keyword evidence="3" id="KW-1185">Reference proteome</keyword>
<gene>
    <name evidence="2" type="ORF">GPUH_LOCUS10180</name>
</gene>
<protein>
    <submittedName>
        <fullName evidence="4">DUF4139 domain-containing protein</fullName>
    </submittedName>
</protein>
<sequence>MAIDDTLESISKLISYHEQGQSEVYEKTIQLDNGMRQIDEEITKIHEQISHTQHNSRHIRRILNVCVFLESEKGGEVELDISYQVTCASWHPTYEIRVQSATNTLKLSYFGQISQCTGEDWLDTSLVLSTARPSLAGTMPTLGTLNAEFYKPPPRRIQRPHRSAQCALFGSIQPMRQVQKCHKLN</sequence>
<dbReference type="OrthoDB" id="10068793at2759"/>
<dbReference type="PANTHER" id="PTHR31005">
    <property type="entry name" value="DUF4139 DOMAIN-CONTAINING PROTEIN"/>
    <property type="match status" value="1"/>
</dbReference>
<proteinExistence type="predicted"/>
<evidence type="ECO:0000313" key="3">
    <source>
        <dbReference type="Proteomes" id="UP000271098"/>
    </source>
</evidence>
<accession>A0A183DN89</accession>
<feature type="domain" description="DUF4139" evidence="1">
    <location>
        <begin position="79"/>
        <end position="151"/>
    </location>
</feature>
<dbReference type="InterPro" id="IPR011935">
    <property type="entry name" value="CHP02231"/>
</dbReference>
<dbReference type="InterPro" id="IPR037291">
    <property type="entry name" value="DUF4139"/>
</dbReference>
<reference evidence="4" key="1">
    <citation type="submission" date="2016-06" db="UniProtKB">
        <authorList>
            <consortium name="WormBaseParasite"/>
        </authorList>
    </citation>
    <scope>IDENTIFICATION</scope>
</reference>
<dbReference type="AlphaFoldDB" id="A0A183DN89"/>
<dbReference type="WBParaSite" id="GPUH_0001019301-mRNA-1">
    <property type="protein sequence ID" value="GPUH_0001019301-mRNA-1"/>
    <property type="gene ID" value="GPUH_0001019301"/>
</dbReference>
<evidence type="ECO:0000259" key="1">
    <source>
        <dbReference type="Pfam" id="PF13598"/>
    </source>
</evidence>
<dbReference type="NCBIfam" id="TIGR02231">
    <property type="entry name" value="mucoidy inhibitor MuiA family protein"/>
    <property type="match status" value="1"/>
</dbReference>
<dbReference type="PANTHER" id="PTHR31005:SF8">
    <property type="entry name" value="DUF4139 DOMAIN-CONTAINING PROTEIN"/>
    <property type="match status" value="1"/>
</dbReference>
<evidence type="ECO:0000313" key="2">
    <source>
        <dbReference type="EMBL" id="VDN17095.1"/>
    </source>
</evidence>
<organism evidence="4">
    <name type="scientific">Gongylonema pulchrum</name>
    <dbReference type="NCBI Taxonomy" id="637853"/>
    <lineage>
        <taxon>Eukaryota</taxon>
        <taxon>Metazoa</taxon>
        <taxon>Ecdysozoa</taxon>
        <taxon>Nematoda</taxon>
        <taxon>Chromadorea</taxon>
        <taxon>Rhabditida</taxon>
        <taxon>Spirurina</taxon>
        <taxon>Spiruromorpha</taxon>
        <taxon>Spiruroidea</taxon>
        <taxon>Gongylonematidae</taxon>
        <taxon>Gongylonema</taxon>
    </lineage>
</organism>